<organism evidence="1 2">
    <name type="scientific">Chengkuizengella axinellae</name>
    <dbReference type="NCBI Taxonomy" id="3064388"/>
    <lineage>
        <taxon>Bacteria</taxon>
        <taxon>Bacillati</taxon>
        <taxon>Bacillota</taxon>
        <taxon>Bacilli</taxon>
        <taxon>Bacillales</taxon>
        <taxon>Paenibacillaceae</taxon>
        <taxon>Chengkuizengella</taxon>
    </lineage>
</organism>
<dbReference type="InterPro" id="IPR014054">
    <property type="entry name" value="Phage_regulatory_Rha"/>
</dbReference>
<sequence length="83" mass="9567">MNQLVYIENNRVVTDSLTVAEVFNKAHDKVLRDIKNQMGKLEEAEEQEFNIANFGVIDYKDSRGRSQEKILLTEEAFTLIAFS</sequence>
<keyword evidence="2" id="KW-1185">Reference proteome</keyword>
<feature type="non-terminal residue" evidence="1">
    <location>
        <position position="83"/>
    </location>
</feature>
<protein>
    <submittedName>
        <fullName evidence="1">Rha family transcriptional regulator</fullName>
    </submittedName>
</protein>
<evidence type="ECO:0000313" key="2">
    <source>
        <dbReference type="Proteomes" id="UP001231941"/>
    </source>
</evidence>
<comment type="caution">
    <text evidence="1">The sequence shown here is derived from an EMBL/GenBank/DDBJ whole genome shotgun (WGS) entry which is preliminary data.</text>
</comment>
<dbReference type="RefSeq" id="WP_305993866.1">
    <property type="nucleotide sequence ID" value="NZ_JAVAMP010000016.1"/>
</dbReference>
<dbReference type="NCBIfam" id="TIGR02681">
    <property type="entry name" value="phage_pRha"/>
    <property type="match status" value="1"/>
</dbReference>
<name>A0ABT9J511_9BACL</name>
<proteinExistence type="predicted"/>
<accession>A0ABT9J511</accession>
<reference evidence="1 2" key="1">
    <citation type="submission" date="2023-08" db="EMBL/GenBank/DDBJ databases">
        <authorList>
            <person name="Park J.-S."/>
        </authorList>
    </citation>
    <scope>NUCLEOTIDE SEQUENCE [LARGE SCALE GENOMIC DNA]</scope>
    <source>
        <strain evidence="1 2">2205SS18-9</strain>
    </source>
</reference>
<dbReference type="Pfam" id="PF09669">
    <property type="entry name" value="Phage_pRha"/>
    <property type="match status" value="1"/>
</dbReference>
<dbReference type="Proteomes" id="UP001231941">
    <property type="component" value="Unassembled WGS sequence"/>
</dbReference>
<evidence type="ECO:0000313" key="1">
    <source>
        <dbReference type="EMBL" id="MDP5276557.1"/>
    </source>
</evidence>
<gene>
    <name evidence="1" type="ORF">Q5Y73_20900</name>
</gene>
<dbReference type="EMBL" id="JAVAMP010000016">
    <property type="protein sequence ID" value="MDP5276557.1"/>
    <property type="molecule type" value="Genomic_DNA"/>
</dbReference>